<dbReference type="EMBL" id="GGEC01081736">
    <property type="protein sequence ID" value="MBX62220.1"/>
    <property type="molecule type" value="Transcribed_RNA"/>
</dbReference>
<protein>
    <submittedName>
        <fullName evidence="1">Uncharacterized protein</fullName>
    </submittedName>
</protein>
<organism evidence="1">
    <name type="scientific">Rhizophora mucronata</name>
    <name type="common">Asiatic mangrove</name>
    <dbReference type="NCBI Taxonomy" id="61149"/>
    <lineage>
        <taxon>Eukaryota</taxon>
        <taxon>Viridiplantae</taxon>
        <taxon>Streptophyta</taxon>
        <taxon>Embryophyta</taxon>
        <taxon>Tracheophyta</taxon>
        <taxon>Spermatophyta</taxon>
        <taxon>Magnoliopsida</taxon>
        <taxon>eudicotyledons</taxon>
        <taxon>Gunneridae</taxon>
        <taxon>Pentapetalae</taxon>
        <taxon>rosids</taxon>
        <taxon>fabids</taxon>
        <taxon>Malpighiales</taxon>
        <taxon>Rhizophoraceae</taxon>
        <taxon>Rhizophora</taxon>
    </lineage>
</organism>
<proteinExistence type="predicted"/>
<accession>A0A2P2Q5I1</accession>
<dbReference type="AlphaFoldDB" id="A0A2P2Q5I1"/>
<name>A0A2P2Q5I1_RHIMU</name>
<reference evidence="1" key="1">
    <citation type="submission" date="2018-02" db="EMBL/GenBank/DDBJ databases">
        <title>Rhizophora mucronata_Transcriptome.</title>
        <authorList>
            <person name="Meera S.P."/>
            <person name="Sreeshan A."/>
            <person name="Augustine A."/>
        </authorList>
    </citation>
    <scope>NUCLEOTIDE SEQUENCE</scope>
    <source>
        <tissue evidence="1">Leaf</tissue>
    </source>
</reference>
<sequence length="38" mass="4142">MLLHDQGSLQGSVSSQFFMQLVTNPNTGTNFTVSITCH</sequence>
<evidence type="ECO:0000313" key="1">
    <source>
        <dbReference type="EMBL" id="MBX62220.1"/>
    </source>
</evidence>